<organism evidence="1 2">
    <name type="scientific">Bacteroides cellulosilyticus CL02T12C19</name>
    <dbReference type="NCBI Taxonomy" id="997874"/>
    <lineage>
        <taxon>Bacteria</taxon>
        <taxon>Pseudomonadati</taxon>
        <taxon>Bacteroidota</taxon>
        <taxon>Bacteroidia</taxon>
        <taxon>Bacteroidales</taxon>
        <taxon>Bacteroidaceae</taxon>
        <taxon>Bacteroides</taxon>
    </lineage>
</organism>
<sequence>MQKKTLLLQSVHKLKRIWILCLISLCIVPLNAQTFYKIEMPNYILQASGTNTETLYIKNKESENLIQLGKLKFGWTPAITMENTCSYEIIEVNGYGSSLI</sequence>
<accession>I8VRU0</accession>
<evidence type="ECO:0000313" key="2">
    <source>
        <dbReference type="Proteomes" id="UP000003741"/>
    </source>
</evidence>
<proteinExistence type="predicted"/>
<dbReference type="Proteomes" id="UP000003741">
    <property type="component" value="Unassembled WGS sequence"/>
</dbReference>
<evidence type="ECO:0000313" key="1">
    <source>
        <dbReference type="EMBL" id="EIY29140.1"/>
    </source>
</evidence>
<dbReference type="EMBL" id="AGXG01000071">
    <property type="protein sequence ID" value="EIY29140.1"/>
    <property type="molecule type" value="Genomic_DNA"/>
</dbReference>
<comment type="caution">
    <text evidence="1">The sequence shown here is derived from an EMBL/GenBank/DDBJ whole genome shotgun (WGS) entry which is preliminary data.</text>
</comment>
<name>I8VRU0_9BACE</name>
<dbReference type="AlphaFoldDB" id="I8VRU0"/>
<protein>
    <submittedName>
        <fullName evidence="1">Uncharacterized protein</fullName>
    </submittedName>
</protein>
<gene>
    <name evidence="1" type="ORF">HMPREF1062_03234</name>
</gene>
<keyword evidence="2" id="KW-1185">Reference proteome</keyword>
<dbReference type="HOGENOM" id="CLU_2300025_0_0_10"/>
<reference evidence="1 2" key="1">
    <citation type="submission" date="2012-02" db="EMBL/GenBank/DDBJ databases">
        <title>The Genome Sequence of Bacteroides cellulosilyticus CL02T12C19.</title>
        <authorList>
            <consortium name="The Broad Institute Genome Sequencing Platform"/>
            <person name="Earl A."/>
            <person name="Ward D."/>
            <person name="Feldgarden M."/>
            <person name="Gevers D."/>
            <person name="Zitomersky N.L."/>
            <person name="Coyne M.J."/>
            <person name="Comstock L.E."/>
            <person name="Young S.K."/>
            <person name="Zeng Q."/>
            <person name="Gargeya S."/>
            <person name="Fitzgerald M."/>
            <person name="Haas B."/>
            <person name="Abouelleil A."/>
            <person name="Alvarado L."/>
            <person name="Arachchi H.M."/>
            <person name="Berlin A."/>
            <person name="Chapman S.B."/>
            <person name="Gearin G."/>
            <person name="Goldberg J."/>
            <person name="Griggs A."/>
            <person name="Gujja S."/>
            <person name="Hansen M."/>
            <person name="Heiman D."/>
            <person name="Howarth C."/>
            <person name="Larimer J."/>
            <person name="Lui A."/>
            <person name="MacDonald P.J.P."/>
            <person name="McCowen C."/>
            <person name="Montmayeur A."/>
            <person name="Murphy C."/>
            <person name="Neiman D."/>
            <person name="Pearson M."/>
            <person name="Priest M."/>
            <person name="Roberts A."/>
            <person name="Saif S."/>
            <person name="Shea T."/>
            <person name="Sisk P."/>
            <person name="Stolte C."/>
            <person name="Sykes S."/>
            <person name="Wortman J."/>
            <person name="Nusbaum C."/>
            <person name="Birren B."/>
        </authorList>
    </citation>
    <scope>NUCLEOTIDE SEQUENCE [LARGE SCALE GENOMIC DNA]</scope>
    <source>
        <strain evidence="1 2">CL02T12C19</strain>
    </source>
</reference>
<dbReference type="PATRIC" id="fig|997874.3.peg.3324"/>